<keyword evidence="4" id="KW-0813">Transport</keyword>
<evidence type="ECO:0000256" key="2">
    <source>
        <dbReference type="ARBA" id="ARBA00009765"/>
    </source>
</evidence>
<proteinExistence type="inferred from homology"/>
<evidence type="ECO:0000256" key="1">
    <source>
        <dbReference type="ARBA" id="ARBA00004429"/>
    </source>
</evidence>
<comment type="caution">
    <text evidence="14">The sequence shown here is derived from an EMBL/GenBank/DDBJ whole genome shotgun (WGS) entry which is preliminary data.</text>
</comment>
<accession>A0A9X3TZC8</accession>
<dbReference type="InterPro" id="IPR002523">
    <property type="entry name" value="MgTranspt_CorA/ZnTranspt_ZntB"/>
</dbReference>
<evidence type="ECO:0000313" key="15">
    <source>
        <dbReference type="Proteomes" id="UP001141619"/>
    </source>
</evidence>
<dbReference type="FunFam" id="1.20.58.340:FF:000001">
    <property type="entry name" value="Magnesium transport protein CorA"/>
    <property type="match status" value="1"/>
</dbReference>
<organism evidence="14 15">
    <name type="scientific">Govanella unica</name>
    <dbReference type="NCBI Taxonomy" id="2975056"/>
    <lineage>
        <taxon>Bacteria</taxon>
        <taxon>Pseudomonadati</taxon>
        <taxon>Pseudomonadota</taxon>
        <taxon>Alphaproteobacteria</taxon>
        <taxon>Emcibacterales</taxon>
        <taxon>Govanellaceae</taxon>
        <taxon>Govanella</taxon>
    </lineage>
</organism>
<dbReference type="InterPro" id="IPR045861">
    <property type="entry name" value="CorA_cytoplasmic_dom"/>
</dbReference>
<keyword evidence="15" id="KW-1185">Reference proteome</keyword>
<keyword evidence="7 13" id="KW-0812">Transmembrane</keyword>
<dbReference type="Gene3D" id="3.30.460.20">
    <property type="entry name" value="CorA soluble domain-like"/>
    <property type="match status" value="1"/>
</dbReference>
<dbReference type="EMBL" id="JANWOI010000004">
    <property type="protein sequence ID" value="MDA5194750.1"/>
    <property type="molecule type" value="Genomic_DNA"/>
</dbReference>
<comment type="subcellular location">
    <subcellularLocation>
        <location evidence="1">Cell inner membrane</location>
        <topology evidence="1">Multi-pass membrane protein</topology>
    </subcellularLocation>
</comment>
<evidence type="ECO:0000256" key="11">
    <source>
        <dbReference type="ARBA" id="ARBA00023136"/>
    </source>
</evidence>
<protein>
    <recommendedName>
        <fullName evidence="3">Magnesium transport protein CorA</fullName>
    </recommendedName>
</protein>
<evidence type="ECO:0000256" key="10">
    <source>
        <dbReference type="ARBA" id="ARBA00023065"/>
    </source>
</evidence>
<reference evidence="14" key="2">
    <citation type="journal article" date="2023" name="Syst. Appl. Microbiol.">
        <title>Govania unica gen. nov., sp. nov., a rare biosphere bacterium that represents a novel family in the class Alphaproteobacteria.</title>
        <authorList>
            <person name="Vandamme P."/>
            <person name="Peeters C."/>
            <person name="Hettiarachchi A."/>
            <person name="Cnockaert M."/>
            <person name="Carlier A."/>
        </authorList>
    </citation>
    <scope>NUCLEOTIDE SEQUENCE</scope>
    <source>
        <strain evidence="14">LMG 31809</strain>
    </source>
</reference>
<comment type="catalytic activity">
    <reaction evidence="12">
        <text>Mg(2+)(in) = Mg(2+)(out)</text>
        <dbReference type="Rhea" id="RHEA:29827"/>
        <dbReference type="ChEBI" id="CHEBI:18420"/>
    </reaction>
</comment>
<evidence type="ECO:0000256" key="7">
    <source>
        <dbReference type="ARBA" id="ARBA00022692"/>
    </source>
</evidence>
<dbReference type="CDD" id="cd12837">
    <property type="entry name" value="EcCorA-like_u1"/>
    <property type="match status" value="1"/>
</dbReference>
<dbReference type="SUPFAM" id="SSF144083">
    <property type="entry name" value="Magnesium transport protein CorA, transmembrane region"/>
    <property type="match status" value="1"/>
</dbReference>
<feature type="transmembrane region" description="Helical" evidence="13">
    <location>
        <begin position="297"/>
        <end position="317"/>
    </location>
</feature>
<dbReference type="GO" id="GO:0015087">
    <property type="term" value="F:cobalt ion transmembrane transporter activity"/>
    <property type="evidence" value="ECO:0007669"/>
    <property type="project" value="TreeGrafter"/>
</dbReference>
<dbReference type="PANTHER" id="PTHR47685:SF1">
    <property type="entry name" value="MAGNESIUM TRANSPORT PROTEIN CORA"/>
    <property type="match status" value="1"/>
</dbReference>
<evidence type="ECO:0000256" key="5">
    <source>
        <dbReference type="ARBA" id="ARBA00022475"/>
    </source>
</evidence>
<evidence type="ECO:0000256" key="13">
    <source>
        <dbReference type="SAM" id="Phobius"/>
    </source>
</evidence>
<keyword evidence="11 13" id="KW-0472">Membrane</keyword>
<dbReference type="InterPro" id="IPR045863">
    <property type="entry name" value="CorA_TM1_TM2"/>
</dbReference>
<evidence type="ECO:0000256" key="8">
    <source>
        <dbReference type="ARBA" id="ARBA00022842"/>
    </source>
</evidence>
<evidence type="ECO:0000256" key="4">
    <source>
        <dbReference type="ARBA" id="ARBA00022448"/>
    </source>
</evidence>
<dbReference type="GO" id="GO:0015099">
    <property type="term" value="F:nickel cation transmembrane transporter activity"/>
    <property type="evidence" value="ECO:0007669"/>
    <property type="project" value="TreeGrafter"/>
</dbReference>
<evidence type="ECO:0000313" key="14">
    <source>
        <dbReference type="EMBL" id="MDA5194750.1"/>
    </source>
</evidence>
<comment type="similarity">
    <text evidence="2">Belongs to the CorA metal ion transporter (MIT) (TC 1.A.35) family.</text>
</comment>
<feature type="transmembrane region" description="Helical" evidence="13">
    <location>
        <begin position="261"/>
        <end position="285"/>
    </location>
</feature>
<dbReference type="Gene3D" id="1.20.58.340">
    <property type="entry name" value="Magnesium transport protein CorA, transmembrane region"/>
    <property type="match status" value="2"/>
</dbReference>
<dbReference type="RefSeq" id="WP_274944456.1">
    <property type="nucleotide sequence ID" value="NZ_JANWOI010000004.1"/>
</dbReference>
<keyword evidence="5" id="KW-1003">Cell membrane</keyword>
<dbReference type="SUPFAM" id="SSF143865">
    <property type="entry name" value="CorA soluble domain-like"/>
    <property type="match status" value="1"/>
</dbReference>
<keyword evidence="8" id="KW-0460">Magnesium</keyword>
<dbReference type="InterPro" id="IPR050829">
    <property type="entry name" value="CorA_MIT"/>
</dbReference>
<reference evidence="14" key="1">
    <citation type="submission" date="2022-08" db="EMBL/GenBank/DDBJ databases">
        <authorList>
            <person name="Vandamme P."/>
            <person name="Hettiarachchi A."/>
            <person name="Peeters C."/>
            <person name="Cnockaert M."/>
            <person name="Carlier A."/>
        </authorList>
    </citation>
    <scope>NUCLEOTIDE SEQUENCE</scope>
    <source>
        <strain evidence="14">LMG 31809</strain>
    </source>
</reference>
<sequence length="323" mass="35711">MITAFVNSMGTMRRVSLEEGQEVPFAATWIDLMSPTPAETKTIEASLGLEFPTKEEMSEIEVSSRLYQEGGAFFLTATVLTKADSVIPESHPVTFILSGHRLITLRHADPLPFRSFASQVERPGHACPSGEAALMGLFDAIIDRIADILEHVQADMDSLSNETFTRRKRLAGLDFEAMLQRIGRCQTLTSKARDSLVSIGRLLTFLGRPGDAKTDKALGRNVKTLIRDVTSLSDHATFLLSNINFLLDATLGMLNIEQNGIIKIFSVAAVVFLPPTLIASIYGMNFEHMPVEIHSTYGYPIALVVMLLSAVLPYFFFKRKGWL</sequence>
<evidence type="ECO:0000256" key="12">
    <source>
        <dbReference type="ARBA" id="ARBA00034269"/>
    </source>
</evidence>
<dbReference type="AlphaFoldDB" id="A0A9X3TZC8"/>
<dbReference type="GO" id="GO:0015095">
    <property type="term" value="F:magnesium ion transmembrane transporter activity"/>
    <property type="evidence" value="ECO:0007669"/>
    <property type="project" value="TreeGrafter"/>
</dbReference>
<evidence type="ECO:0000256" key="3">
    <source>
        <dbReference type="ARBA" id="ARBA00019439"/>
    </source>
</evidence>
<evidence type="ECO:0000256" key="9">
    <source>
        <dbReference type="ARBA" id="ARBA00022989"/>
    </source>
</evidence>
<name>A0A9X3TZC8_9PROT</name>
<dbReference type="GO" id="GO:0005886">
    <property type="term" value="C:plasma membrane"/>
    <property type="evidence" value="ECO:0007669"/>
    <property type="project" value="UniProtKB-SubCell"/>
</dbReference>
<dbReference type="Proteomes" id="UP001141619">
    <property type="component" value="Unassembled WGS sequence"/>
</dbReference>
<keyword evidence="6" id="KW-0997">Cell inner membrane</keyword>
<dbReference type="Pfam" id="PF01544">
    <property type="entry name" value="CorA"/>
    <property type="match status" value="1"/>
</dbReference>
<gene>
    <name evidence="14" type="ORF">NYP16_12385</name>
</gene>
<evidence type="ECO:0000256" key="6">
    <source>
        <dbReference type="ARBA" id="ARBA00022519"/>
    </source>
</evidence>
<keyword evidence="9 13" id="KW-1133">Transmembrane helix</keyword>
<dbReference type="PANTHER" id="PTHR47685">
    <property type="entry name" value="MAGNESIUM TRANSPORT PROTEIN CORA"/>
    <property type="match status" value="1"/>
</dbReference>
<keyword evidence="10" id="KW-0406">Ion transport</keyword>